<accession>A0A6P5Z2Z7</accession>
<dbReference type="Proteomes" id="UP000515121">
    <property type="component" value="Unplaced"/>
</dbReference>
<proteinExistence type="predicted"/>
<gene>
    <name evidence="2" type="primary">LOC111296574</name>
</gene>
<dbReference type="KEGG" id="dzi:111296574"/>
<dbReference type="AlphaFoldDB" id="A0A6P5Z2Z7"/>
<dbReference type="RefSeq" id="XP_022746691.1">
    <property type="nucleotide sequence ID" value="XM_022890956.1"/>
</dbReference>
<reference evidence="2" key="1">
    <citation type="submission" date="2025-08" db="UniProtKB">
        <authorList>
            <consortium name="RefSeq"/>
        </authorList>
    </citation>
    <scope>IDENTIFICATION</scope>
    <source>
        <tissue evidence="2">Fruit stalk</tissue>
    </source>
</reference>
<keyword evidence="1" id="KW-1185">Reference proteome</keyword>
<sequence>MASLGGIIMLLRRRQRTLHQLMSRKRGCNAVNYCRGFTLSVENRSGTRVEAVAIVKAGAPLNSSAAGTEAIATGIASWSLNKTKSGMLSVSINATAGADSAQMLQLKAVSRGIARMGLAVQYRSASMSSENMSSLHPVDGSITITVDATSNQVDLKFLTQVKKFGETDIIQILEYAKTILPAIQK</sequence>
<evidence type="ECO:0000313" key="2">
    <source>
        <dbReference type="RefSeq" id="XP_022746691.1"/>
    </source>
</evidence>
<name>A0A6P5Z2Z7_DURZI</name>
<dbReference type="OrthoDB" id="974755at2759"/>
<dbReference type="GeneID" id="111296574"/>
<protein>
    <submittedName>
        <fullName evidence="2">Uncharacterized protein LOC111296574</fullName>
    </submittedName>
</protein>
<organism evidence="1 2">
    <name type="scientific">Durio zibethinus</name>
    <name type="common">Durian</name>
    <dbReference type="NCBI Taxonomy" id="66656"/>
    <lineage>
        <taxon>Eukaryota</taxon>
        <taxon>Viridiplantae</taxon>
        <taxon>Streptophyta</taxon>
        <taxon>Embryophyta</taxon>
        <taxon>Tracheophyta</taxon>
        <taxon>Spermatophyta</taxon>
        <taxon>Magnoliopsida</taxon>
        <taxon>eudicotyledons</taxon>
        <taxon>Gunneridae</taxon>
        <taxon>Pentapetalae</taxon>
        <taxon>rosids</taxon>
        <taxon>malvids</taxon>
        <taxon>Malvales</taxon>
        <taxon>Malvaceae</taxon>
        <taxon>Helicteroideae</taxon>
        <taxon>Durio</taxon>
    </lineage>
</organism>
<evidence type="ECO:0000313" key="1">
    <source>
        <dbReference type="Proteomes" id="UP000515121"/>
    </source>
</evidence>